<gene>
    <name evidence="1" type="ORF">J2S57_000164</name>
</gene>
<protein>
    <submittedName>
        <fullName evidence="1">Uncharacterized protein</fullName>
    </submittedName>
</protein>
<reference evidence="1 2" key="1">
    <citation type="submission" date="2023-07" db="EMBL/GenBank/DDBJ databases">
        <title>Sequencing the genomes of 1000 actinobacteria strains.</title>
        <authorList>
            <person name="Klenk H.-P."/>
        </authorList>
    </citation>
    <scope>NUCLEOTIDE SEQUENCE [LARGE SCALE GENOMIC DNA]</scope>
    <source>
        <strain evidence="1 2">DSM 44388</strain>
    </source>
</reference>
<organism evidence="1 2">
    <name type="scientific">Kineosporia succinea</name>
    <dbReference type="NCBI Taxonomy" id="84632"/>
    <lineage>
        <taxon>Bacteria</taxon>
        <taxon>Bacillati</taxon>
        <taxon>Actinomycetota</taxon>
        <taxon>Actinomycetes</taxon>
        <taxon>Kineosporiales</taxon>
        <taxon>Kineosporiaceae</taxon>
        <taxon>Kineosporia</taxon>
    </lineage>
</organism>
<evidence type="ECO:0000313" key="2">
    <source>
        <dbReference type="Proteomes" id="UP001235712"/>
    </source>
</evidence>
<name>A0ABT9NWN5_9ACTN</name>
<dbReference type="EMBL" id="JAUSQZ010000001">
    <property type="protein sequence ID" value="MDP9824415.1"/>
    <property type="molecule type" value="Genomic_DNA"/>
</dbReference>
<evidence type="ECO:0000313" key="1">
    <source>
        <dbReference type="EMBL" id="MDP9824415.1"/>
    </source>
</evidence>
<dbReference type="Proteomes" id="UP001235712">
    <property type="component" value="Unassembled WGS sequence"/>
</dbReference>
<dbReference type="RefSeq" id="WP_307236934.1">
    <property type="nucleotide sequence ID" value="NZ_JAUSQZ010000001.1"/>
</dbReference>
<comment type="caution">
    <text evidence="1">The sequence shown here is derived from an EMBL/GenBank/DDBJ whole genome shotgun (WGS) entry which is preliminary data.</text>
</comment>
<sequence>MASLIEASIRPADNSSSPTAAYRKEIAFGDLAPVNLRSGNLIYGTQFLTSTAGWPEKETKNYSISYSNGAYSLEVKVPDRIAAIGAPVNSSSTSESVSGTARFRRGHGYWGLTCRGDGSVPYSQYEFLLSHTGSVMIREPGGISTGWMRVSGLDMSGPVRLDARCQDAPGNEPILLSLAVNGRLALTYNPHGGLLGPGDVGFEGAQFVDVRGSSLTVDLLEFSVYAN</sequence>
<proteinExistence type="predicted"/>
<keyword evidence="2" id="KW-1185">Reference proteome</keyword>
<accession>A0ABT9NWN5</accession>